<dbReference type="GO" id="GO:0032797">
    <property type="term" value="C:SMN complex"/>
    <property type="evidence" value="ECO:0007669"/>
    <property type="project" value="InterPro"/>
</dbReference>
<dbReference type="PANTHER" id="PTHR16238">
    <property type="entry name" value="GEM-ASSOCIATED PROTEIN 8"/>
    <property type="match status" value="1"/>
</dbReference>
<proteinExistence type="predicted"/>
<evidence type="ECO:0000256" key="1">
    <source>
        <dbReference type="SAM" id="MobiDB-lite"/>
    </source>
</evidence>
<dbReference type="EMBL" id="GECZ01009808">
    <property type="protein sequence ID" value="JAS59961.1"/>
    <property type="molecule type" value="Transcribed_RNA"/>
</dbReference>
<sequence length="277" mass="32235">MSYYDKRDSYSQYANYQSDSRRNSNSFSEEQTGAKRKKKWPRRRGGSASGPGRSEINIDSQLFKEPSAPAHKRFAPSLSPGQHNRYREPYFDMRDMPDFVEPQHSGPSWHWDTYFHECKSWQDKHKLAYYRSRCMALEFENQMLFEQIHSLIEENGVFAAERGLTPTMRLPEIPGRQTERAKASTTPKKQEKKHQEGEHSKSNDGDAKRKENESKRQGPKQPMGQKRKEEHDQLYGKDSAMIQALETSVQLNFNRVIDTLKPELFMTDPLNPEAVTA</sequence>
<feature type="region of interest" description="Disordered" evidence="1">
    <location>
        <begin position="166"/>
        <end position="239"/>
    </location>
</feature>
<accession>A0A1B6GC09</accession>
<name>A0A1B6GC09_9HEMI</name>
<reference evidence="2" key="1">
    <citation type="submission" date="2015-11" db="EMBL/GenBank/DDBJ databases">
        <title>De novo transcriptome assembly of four potential Pierce s Disease insect vectors from Arizona vineyards.</title>
        <authorList>
            <person name="Tassone E.E."/>
        </authorList>
    </citation>
    <scope>NUCLEOTIDE SEQUENCE</scope>
</reference>
<dbReference type="InterPro" id="IPR034754">
    <property type="entry name" value="GEMIN8"/>
</dbReference>
<dbReference type="GO" id="GO:0000387">
    <property type="term" value="P:spliceosomal snRNP assembly"/>
    <property type="evidence" value="ECO:0007669"/>
    <property type="project" value="InterPro"/>
</dbReference>
<dbReference type="Pfam" id="PF15348">
    <property type="entry name" value="GEMIN8"/>
    <property type="match status" value="1"/>
</dbReference>
<feature type="compositionally biased region" description="Polar residues" evidence="1">
    <location>
        <begin position="10"/>
        <end position="31"/>
    </location>
</feature>
<dbReference type="AlphaFoldDB" id="A0A1B6GC09"/>
<dbReference type="PANTHER" id="PTHR16238:SF7">
    <property type="entry name" value="GEM-ASSOCIATED PROTEIN 8"/>
    <property type="match status" value="1"/>
</dbReference>
<evidence type="ECO:0000313" key="2">
    <source>
        <dbReference type="EMBL" id="JAS59961.1"/>
    </source>
</evidence>
<feature type="compositionally biased region" description="Basic and acidic residues" evidence="1">
    <location>
        <begin position="226"/>
        <end position="235"/>
    </location>
</feature>
<organism evidence="2">
    <name type="scientific">Cuerna arida</name>
    <dbReference type="NCBI Taxonomy" id="1464854"/>
    <lineage>
        <taxon>Eukaryota</taxon>
        <taxon>Metazoa</taxon>
        <taxon>Ecdysozoa</taxon>
        <taxon>Arthropoda</taxon>
        <taxon>Hexapoda</taxon>
        <taxon>Insecta</taxon>
        <taxon>Pterygota</taxon>
        <taxon>Neoptera</taxon>
        <taxon>Paraneoptera</taxon>
        <taxon>Hemiptera</taxon>
        <taxon>Auchenorrhyncha</taxon>
        <taxon>Membracoidea</taxon>
        <taxon>Cicadellidae</taxon>
        <taxon>Cicadellinae</taxon>
        <taxon>Proconiini</taxon>
        <taxon>Cuerna</taxon>
    </lineage>
</organism>
<feature type="compositionally biased region" description="Basic residues" evidence="1">
    <location>
        <begin position="34"/>
        <end position="45"/>
    </location>
</feature>
<feature type="compositionally biased region" description="Basic and acidic residues" evidence="1">
    <location>
        <begin position="193"/>
        <end position="216"/>
    </location>
</feature>
<gene>
    <name evidence="2" type="ORF">g.19448</name>
</gene>
<protein>
    <submittedName>
        <fullName evidence="2">Uncharacterized protein</fullName>
    </submittedName>
</protein>
<feature type="region of interest" description="Disordered" evidence="1">
    <location>
        <begin position="1"/>
        <end position="58"/>
    </location>
</feature>